<dbReference type="Proteomes" id="UP000092643">
    <property type="component" value="Unassembled WGS sequence"/>
</dbReference>
<organism evidence="2 4">
    <name type="scientific">Gallibacterium anatis</name>
    <dbReference type="NCBI Taxonomy" id="750"/>
    <lineage>
        <taxon>Bacteria</taxon>
        <taxon>Pseudomonadati</taxon>
        <taxon>Pseudomonadota</taxon>
        <taxon>Gammaproteobacteria</taxon>
        <taxon>Pasteurellales</taxon>
        <taxon>Pasteurellaceae</taxon>
        <taxon>Gallibacterium</taxon>
    </lineage>
</organism>
<dbReference type="PATRIC" id="fig|750.21.peg.1454"/>
<dbReference type="AlphaFoldDB" id="A0A1A7PFE6"/>
<feature type="transmembrane region" description="Helical" evidence="1">
    <location>
        <begin position="6"/>
        <end position="24"/>
    </location>
</feature>
<reference evidence="2 4" key="1">
    <citation type="submission" date="2014-11" db="EMBL/GenBank/DDBJ databases">
        <title>Pan-genome of Gallibacterium spp.</title>
        <authorList>
            <person name="Kudirkiene E."/>
            <person name="Bojesen A.M."/>
        </authorList>
    </citation>
    <scope>NUCLEOTIDE SEQUENCE [LARGE SCALE GENOMIC DNA]</scope>
    <source>
        <strain evidence="2 4">F 279</strain>
    </source>
</reference>
<evidence type="ECO:0000313" key="5">
    <source>
        <dbReference type="Proteomes" id="UP000254232"/>
    </source>
</evidence>
<reference evidence="3 5" key="2">
    <citation type="submission" date="2018-06" db="EMBL/GenBank/DDBJ databases">
        <authorList>
            <consortium name="Pathogen Informatics"/>
            <person name="Doyle S."/>
        </authorList>
    </citation>
    <scope>NUCLEOTIDE SEQUENCE [LARGE SCALE GENOMIC DNA]</scope>
    <source>
        <strain evidence="3 5">NCTC11413</strain>
    </source>
</reference>
<feature type="transmembrane region" description="Helical" evidence="1">
    <location>
        <begin position="145"/>
        <end position="167"/>
    </location>
</feature>
<dbReference type="GeneID" id="77263351"/>
<name>A0A1A7PFE6_9PAST</name>
<dbReference type="EMBL" id="UGGZ01000001">
    <property type="protein sequence ID" value="STO37375.1"/>
    <property type="molecule type" value="Genomic_DNA"/>
</dbReference>
<evidence type="ECO:0000256" key="1">
    <source>
        <dbReference type="SAM" id="Phobius"/>
    </source>
</evidence>
<keyword evidence="1" id="KW-1133">Transmembrane helix</keyword>
<accession>A0A1A7PFE6</accession>
<proteinExistence type="predicted"/>
<keyword evidence="1" id="KW-0472">Membrane</keyword>
<dbReference type="RefSeq" id="WP_018347288.1">
    <property type="nucleotide sequence ID" value="NZ_AP035889.1"/>
</dbReference>
<dbReference type="EMBL" id="JTJO01000004">
    <property type="protein sequence ID" value="OBX01208.1"/>
    <property type="molecule type" value="Genomic_DNA"/>
</dbReference>
<gene>
    <name evidence="3" type="ORF">NCTC11413_00484</name>
    <name evidence="2" type="ORF">QV03_00535</name>
</gene>
<keyword evidence="1" id="KW-0812">Transmembrane</keyword>
<dbReference type="Proteomes" id="UP000254232">
    <property type="component" value="Unassembled WGS sequence"/>
</dbReference>
<protein>
    <submittedName>
        <fullName evidence="2">Uncharacterized protein</fullName>
    </submittedName>
</protein>
<sequence length="172" mass="20167">MPIILSLYLCLIAVIIPSAIQDLIRAKKFYNLISKLFSEKSLNTYNLNKAINFTKVKRIYAIKNLTKLYFENINNKENEIEIIHLKELLDDYEREINFPELPKSIMNQIKLIRAENPYEKENILQLANTINDVYSKKEKYKLCNILLSILSAALTLISVWDTLAALFQKYLY</sequence>
<evidence type="ECO:0000313" key="4">
    <source>
        <dbReference type="Proteomes" id="UP000092643"/>
    </source>
</evidence>
<evidence type="ECO:0000313" key="2">
    <source>
        <dbReference type="EMBL" id="OBX01208.1"/>
    </source>
</evidence>
<evidence type="ECO:0000313" key="3">
    <source>
        <dbReference type="EMBL" id="STO37375.1"/>
    </source>
</evidence>